<keyword evidence="2" id="KW-1185">Reference proteome</keyword>
<dbReference type="SUPFAM" id="SSF55729">
    <property type="entry name" value="Acyl-CoA N-acyltransferases (Nat)"/>
    <property type="match status" value="1"/>
</dbReference>
<name>A0A151B6J3_9CLOT</name>
<dbReference type="InterPro" id="IPR016181">
    <property type="entry name" value="Acyl_CoA_acyltransferase"/>
</dbReference>
<dbReference type="Proteomes" id="UP000075531">
    <property type="component" value="Unassembled WGS sequence"/>
</dbReference>
<dbReference type="Gene3D" id="3.40.630.30">
    <property type="match status" value="1"/>
</dbReference>
<accession>A0A151B6J3</accession>
<dbReference type="OrthoDB" id="948250at2"/>
<dbReference type="STRING" id="1121338.CLTEP_07760"/>
<dbReference type="RefSeq" id="WP_066822879.1">
    <property type="nucleotide sequence ID" value="NZ_LTBA01000004.1"/>
</dbReference>
<evidence type="ECO:0000313" key="1">
    <source>
        <dbReference type="EMBL" id="KYH35372.1"/>
    </source>
</evidence>
<reference evidence="1 2" key="1">
    <citation type="submission" date="2016-02" db="EMBL/GenBank/DDBJ databases">
        <title>Genome sequence of Clostridium tepidiprofundi DSM 19306.</title>
        <authorList>
            <person name="Poehlein A."/>
            <person name="Daniel R."/>
        </authorList>
    </citation>
    <scope>NUCLEOTIDE SEQUENCE [LARGE SCALE GENOMIC DNA]</scope>
    <source>
        <strain evidence="1 2">DSM 19306</strain>
    </source>
</reference>
<dbReference type="EMBL" id="LTBA01000004">
    <property type="protein sequence ID" value="KYH35372.1"/>
    <property type="molecule type" value="Genomic_DNA"/>
</dbReference>
<evidence type="ECO:0000313" key="2">
    <source>
        <dbReference type="Proteomes" id="UP000075531"/>
    </source>
</evidence>
<dbReference type="AlphaFoldDB" id="A0A151B6J3"/>
<sequence length="61" mass="7400">MRCFFVYVNYNLFCNFDIRVDNLKAIKLYSKLGFIKEGLLINDIKDGKNFYDTFIMSYFIY</sequence>
<dbReference type="PATRIC" id="fig|1121338.3.peg.793"/>
<gene>
    <name evidence="1" type="ORF">CLTEP_07760</name>
</gene>
<organism evidence="1 2">
    <name type="scientific">Clostridium tepidiprofundi DSM 19306</name>
    <dbReference type="NCBI Taxonomy" id="1121338"/>
    <lineage>
        <taxon>Bacteria</taxon>
        <taxon>Bacillati</taxon>
        <taxon>Bacillota</taxon>
        <taxon>Clostridia</taxon>
        <taxon>Eubacteriales</taxon>
        <taxon>Clostridiaceae</taxon>
        <taxon>Clostridium</taxon>
    </lineage>
</organism>
<proteinExistence type="predicted"/>
<comment type="caution">
    <text evidence="1">The sequence shown here is derived from an EMBL/GenBank/DDBJ whole genome shotgun (WGS) entry which is preliminary data.</text>
</comment>
<protein>
    <submittedName>
        <fullName evidence="1">Uncharacterized protein</fullName>
    </submittedName>
</protein>